<proteinExistence type="predicted"/>
<evidence type="ECO:0000313" key="8">
    <source>
        <dbReference type="EMBL" id="MCG3420549.1"/>
    </source>
</evidence>
<dbReference type="PANTHER" id="PTHR33885:SF3">
    <property type="entry name" value="PHAGE SHOCK PROTEIN C"/>
    <property type="match status" value="1"/>
</dbReference>
<dbReference type="GO" id="GO:0005886">
    <property type="term" value="C:plasma membrane"/>
    <property type="evidence" value="ECO:0007669"/>
    <property type="project" value="UniProtKB-SubCell"/>
</dbReference>
<dbReference type="InterPro" id="IPR007168">
    <property type="entry name" value="Phageshock_PspC_N"/>
</dbReference>
<dbReference type="EMBL" id="JAIFZM010000015">
    <property type="protein sequence ID" value="MCG3420549.1"/>
    <property type="molecule type" value="Genomic_DNA"/>
</dbReference>
<keyword evidence="3 6" id="KW-0812">Transmembrane</keyword>
<evidence type="ECO:0000256" key="4">
    <source>
        <dbReference type="ARBA" id="ARBA00022989"/>
    </source>
</evidence>
<accession>A0AAW5B7J0</accession>
<keyword evidence="2" id="KW-1003">Cell membrane</keyword>
<protein>
    <submittedName>
        <fullName evidence="8">PspC domain-containing protein</fullName>
    </submittedName>
</protein>
<dbReference type="InterPro" id="IPR052027">
    <property type="entry name" value="PspC"/>
</dbReference>
<evidence type="ECO:0000256" key="5">
    <source>
        <dbReference type="ARBA" id="ARBA00023136"/>
    </source>
</evidence>
<sequence>MKKLYRSNSEKMVGGIFGGLASYFQVDATILRLIFVILLFMSFFTVSLLYVVALYIIPKEREM</sequence>
<dbReference type="Pfam" id="PF04024">
    <property type="entry name" value="PspC"/>
    <property type="match status" value="1"/>
</dbReference>
<dbReference type="RefSeq" id="WP_106897345.1">
    <property type="nucleotide sequence ID" value="NZ_JAIFZM010000015.1"/>
</dbReference>
<evidence type="ECO:0000256" key="2">
    <source>
        <dbReference type="ARBA" id="ARBA00022475"/>
    </source>
</evidence>
<evidence type="ECO:0000256" key="1">
    <source>
        <dbReference type="ARBA" id="ARBA00004162"/>
    </source>
</evidence>
<feature type="domain" description="Phage shock protein PspC N-terminal" evidence="7">
    <location>
        <begin position="2"/>
        <end position="60"/>
    </location>
</feature>
<name>A0AAW5B7J0_9BACI</name>
<feature type="transmembrane region" description="Helical" evidence="6">
    <location>
        <begin position="34"/>
        <end position="57"/>
    </location>
</feature>
<organism evidence="8 9">
    <name type="scientific">Oceanobacillus jordanicus</name>
    <dbReference type="NCBI Taxonomy" id="2867266"/>
    <lineage>
        <taxon>Bacteria</taxon>
        <taxon>Bacillati</taxon>
        <taxon>Bacillota</taxon>
        <taxon>Bacilli</taxon>
        <taxon>Bacillales</taxon>
        <taxon>Bacillaceae</taxon>
        <taxon>Oceanobacillus</taxon>
    </lineage>
</organism>
<dbReference type="AlphaFoldDB" id="A0AAW5B7J0"/>
<comment type="caution">
    <text evidence="8">The sequence shown here is derived from an EMBL/GenBank/DDBJ whole genome shotgun (WGS) entry which is preliminary data.</text>
</comment>
<feature type="transmembrane region" description="Helical" evidence="6">
    <location>
        <begin position="12"/>
        <end position="28"/>
    </location>
</feature>
<evidence type="ECO:0000256" key="3">
    <source>
        <dbReference type="ARBA" id="ARBA00022692"/>
    </source>
</evidence>
<dbReference type="PANTHER" id="PTHR33885">
    <property type="entry name" value="PHAGE SHOCK PROTEIN C"/>
    <property type="match status" value="1"/>
</dbReference>
<evidence type="ECO:0000256" key="6">
    <source>
        <dbReference type="SAM" id="Phobius"/>
    </source>
</evidence>
<reference evidence="8 9" key="1">
    <citation type="journal article" date="2022" name="Evol. Bioinform. Online">
        <title>Draft Genome Sequence of Oceanobacillus jordanicus Strain GSFE11, a Halotolerant Plant Growth-Promoting Bacterial Endophyte Isolated From the Jordan Valley.</title>
        <authorList>
            <person name="Alhindi T."/>
            <person name="Albdaiwi R."/>
        </authorList>
    </citation>
    <scope>NUCLEOTIDE SEQUENCE [LARGE SCALE GENOMIC DNA]</scope>
    <source>
        <strain evidence="8 9">GSFE11</strain>
    </source>
</reference>
<evidence type="ECO:0000313" key="9">
    <source>
        <dbReference type="Proteomes" id="UP001199631"/>
    </source>
</evidence>
<keyword evidence="9" id="KW-1185">Reference proteome</keyword>
<keyword evidence="4 6" id="KW-1133">Transmembrane helix</keyword>
<evidence type="ECO:0000259" key="7">
    <source>
        <dbReference type="Pfam" id="PF04024"/>
    </source>
</evidence>
<gene>
    <name evidence="8" type="ORF">K3T81_15490</name>
</gene>
<dbReference type="Proteomes" id="UP001199631">
    <property type="component" value="Unassembled WGS sequence"/>
</dbReference>
<keyword evidence="5 6" id="KW-0472">Membrane</keyword>
<comment type="subcellular location">
    <subcellularLocation>
        <location evidence="1">Cell membrane</location>
        <topology evidence="1">Single-pass membrane protein</topology>
    </subcellularLocation>
</comment>